<comment type="caution">
    <text evidence="2">The sequence shown here is derived from an EMBL/GenBank/DDBJ whole genome shotgun (WGS) entry which is preliminary data.</text>
</comment>
<dbReference type="AlphaFoldDB" id="A0A5Q6RZG1"/>
<feature type="transmembrane region" description="Helical" evidence="1">
    <location>
        <begin position="57"/>
        <end position="78"/>
    </location>
</feature>
<evidence type="ECO:0000256" key="1">
    <source>
        <dbReference type="SAM" id="Phobius"/>
    </source>
</evidence>
<keyword evidence="1" id="KW-1133">Transmembrane helix</keyword>
<proteinExistence type="predicted"/>
<dbReference type="EMBL" id="VDFQ02000002">
    <property type="protein sequence ID" value="KAA1423470.1"/>
    <property type="molecule type" value="Genomic_DNA"/>
</dbReference>
<gene>
    <name evidence="2" type="ORF">FE697_007655</name>
</gene>
<feature type="transmembrane region" description="Helical" evidence="1">
    <location>
        <begin position="85"/>
        <end position="103"/>
    </location>
</feature>
<protein>
    <submittedName>
        <fullName evidence="2">Uncharacterized protein</fullName>
    </submittedName>
</protein>
<accession>A0A5Q6RZG1</accession>
<evidence type="ECO:0000313" key="3">
    <source>
        <dbReference type="Proteomes" id="UP000307768"/>
    </source>
</evidence>
<feature type="transmembrane region" description="Helical" evidence="1">
    <location>
        <begin position="12"/>
        <end position="37"/>
    </location>
</feature>
<keyword evidence="1" id="KW-0812">Transmembrane</keyword>
<evidence type="ECO:0000313" key="2">
    <source>
        <dbReference type="EMBL" id="KAA1423470.1"/>
    </source>
</evidence>
<keyword evidence="1" id="KW-0472">Membrane</keyword>
<name>A0A5Q6RZG1_9ACTN</name>
<dbReference type="Proteomes" id="UP000307768">
    <property type="component" value="Unassembled WGS sequence"/>
</dbReference>
<reference evidence="2 3" key="1">
    <citation type="submission" date="2019-09" db="EMBL/GenBank/DDBJ databases">
        <title>Mumia zhuanghuii sp. nov. isolated from the intestinal contents of plateau pika (Ochotona curzoniae) in the Qinghai-Tibet plateau of China.</title>
        <authorList>
            <person name="Tian Z."/>
        </authorList>
    </citation>
    <scope>NUCLEOTIDE SEQUENCE [LARGE SCALE GENOMIC DNA]</scope>
    <source>
        <strain evidence="3">350</strain>
    </source>
</reference>
<sequence>MSTKARARTTGGAAAVGIAQCLVLTLGSLVVVTWSFLEVSESLVTSTAPLTDSGIVFWSLVGGMAVLVLACVASLMLWRGRAAGFTVLGLAWLPALPLAWVTVTSYLDLVADDRMPGLVAVSVVLCVANLVLGWVVRISPATRPPVAG</sequence>
<organism evidence="2 3">
    <name type="scientific">Mumia zhuanghuii</name>
    <dbReference type="NCBI Taxonomy" id="2585211"/>
    <lineage>
        <taxon>Bacteria</taxon>
        <taxon>Bacillati</taxon>
        <taxon>Actinomycetota</taxon>
        <taxon>Actinomycetes</taxon>
        <taxon>Propionibacteriales</taxon>
        <taxon>Nocardioidaceae</taxon>
        <taxon>Mumia</taxon>
    </lineage>
</organism>
<feature type="transmembrane region" description="Helical" evidence="1">
    <location>
        <begin position="115"/>
        <end position="136"/>
    </location>
</feature>
<dbReference type="RefSeq" id="WP_149768989.1">
    <property type="nucleotide sequence ID" value="NZ_VDFQ02000002.1"/>
</dbReference>